<accession>A0ACC1S0W3</accession>
<gene>
    <name evidence="1" type="ORF">NM688_g7808</name>
</gene>
<evidence type="ECO:0000313" key="1">
    <source>
        <dbReference type="EMBL" id="KAJ3529769.1"/>
    </source>
</evidence>
<organism evidence="1 2">
    <name type="scientific">Phlebia brevispora</name>
    <dbReference type="NCBI Taxonomy" id="194682"/>
    <lineage>
        <taxon>Eukaryota</taxon>
        <taxon>Fungi</taxon>
        <taxon>Dikarya</taxon>
        <taxon>Basidiomycota</taxon>
        <taxon>Agaricomycotina</taxon>
        <taxon>Agaricomycetes</taxon>
        <taxon>Polyporales</taxon>
        <taxon>Meruliaceae</taxon>
        <taxon>Phlebia</taxon>
    </lineage>
</organism>
<name>A0ACC1S0W3_9APHY</name>
<evidence type="ECO:0000313" key="2">
    <source>
        <dbReference type="Proteomes" id="UP001148662"/>
    </source>
</evidence>
<sequence length="456" mass="49974">MTMSGLTIPKTMKALVTQADHMAAVQDISVPTIEEDEILVRTVAVAQNPTDWKFIRTITNAGTICGCDWSGYVVQTGKNVTTFAVGDHVAGFVHGGTYTDHGAFAEYVKTSSDLAWKVPRGTISHEEAASMNAALWTAVQGLFNPQGVGLVEPPSKVSKPEWIFINGGSGSVGMYAIQLAKLAGYKVVTTSSPRNFDLVKSLGADAVVDYRDPETVNKLKETTADSIHRAFDAVGEASSQQLSVQAFAAGPGKLVTTQAPKQEVQALRKDVVVQGTMIYTVFGREIFMWGRRWPVSQEDREHMAQFLKKVPELVRAGKIRPNPVKLWEGGLESINDGLQYMFDGRNSAEKIVYRIDSRRQPGIAIGRLCEKCDGKCPVCDSYVRPETLVRICDECNFGTYGGRCIICGSPGISDAYYCAECTRLEKDRDGCPKIVNLGASRTDLFYERRRLGFKKG</sequence>
<dbReference type="Proteomes" id="UP001148662">
    <property type="component" value="Unassembled WGS sequence"/>
</dbReference>
<comment type="caution">
    <text evidence="1">The sequence shown here is derived from an EMBL/GenBank/DDBJ whole genome shotgun (WGS) entry which is preliminary data.</text>
</comment>
<dbReference type="EMBL" id="JANHOG010001922">
    <property type="protein sequence ID" value="KAJ3529769.1"/>
    <property type="molecule type" value="Genomic_DNA"/>
</dbReference>
<reference evidence="1" key="1">
    <citation type="submission" date="2022-07" db="EMBL/GenBank/DDBJ databases">
        <title>Genome Sequence of Phlebia brevispora.</title>
        <authorList>
            <person name="Buettner E."/>
        </authorList>
    </citation>
    <scope>NUCLEOTIDE SEQUENCE</scope>
    <source>
        <strain evidence="1">MPL23</strain>
    </source>
</reference>
<protein>
    <submittedName>
        <fullName evidence="1">Uncharacterized protein</fullName>
    </submittedName>
</protein>
<proteinExistence type="predicted"/>
<keyword evidence="2" id="KW-1185">Reference proteome</keyword>